<dbReference type="InterPro" id="IPR050357">
    <property type="entry name" value="Arrestin_domain-protein"/>
</dbReference>
<feature type="compositionally biased region" description="Basic residues" evidence="1">
    <location>
        <begin position="487"/>
        <end position="496"/>
    </location>
</feature>
<dbReference type="VEuPathDB" id="TriTrypDB:LdCL_360051200"/>
<dbReference type="PANTHER" id="PTHR11188">
    <property type="entry name" value="ARRESTIN DOMAIN CONTAINING PROTEIN"/>
    <property type="match status" value="1"/>
</dbReference>
<reference evidence="2 3" key="1">
    <citation type="journal article" date="2018" name="Sci. Rep.">
        <title>A complete Leishmania donovani reference genome identifies novel genetic variations associated with virulence.</title>
        <authorList>
            <person name="Lypaczewski P."/>
            <person name="Hoshizaki J."/>
            <person name="Zhang W.-W."/>
            <person name="McCall L.-I."/>
            <person name="Torcivia-Rodriguez J."/>
            <person name="Simonyan V."/>
            <person name="Kaur A."/>
            <person name="Dewar K."/>
            <person name="Matlashewski G."/>
        </authorList>
    </citation>
    <scope>NUCLEOTIDE SEQUENCE [LARGE SCALE GENOMIC DNA]</scope>
    <source>
        <strain evidence="2 3">LdCL</strain>
    </source>
</reference>
<dbReference type="OrthoDB" id="2333384at2759"/>
<dbReference type="PANTHER" id="PTHR11188:SF17">
    <property type="entry name" value="FI21816P1"/>
    <property type="match status" value="1"/>
</dbReference>
<dbReference type="EMBL" id="CP029535">
    <property type="protein sequence ID" value="AYU83797.1"/>
    <property type="molecule type" value="Genomic_DNA"/>
</dbReference>
<evidence type="ECO:0000256" key="1">
    <source>
        <dbReference type="SAM" id="MobiDB-lite"/>
    </source>
</evidence>
<dbReference type="Gene3D" id="2.60.40.640">
    <property type="match status" value="1"/>
</dbReference>
<dbReference type="Proteomes" id="UP000274082">
    <property type="component" value="Chromosome 36"/>
</dbReference>
<evidence type="ECO:0000313" key="3">
    <source>
        <dbReference type="Proteomes" id="UP000274082"/>
    </source>
</evidence>
<dbReference type="VEuPathDB" id="TriTrypDB:LdBPK_364410.1"/>
<feature type="region of interest" description="Disordered" evidence="1">
    <location>
        <begin position="466"/>
        <end position="503"/>
    </location>
</feature>
<keyword evidence="3" id="KW-1185">Reference proteome</keyword>
<protein>
    <submittedName>
        <fullName evidence="2">Arrestin (Or S-antigen), N-terminal domain/Arrestin N terminal like, putative</fullName>
    </submittedName>
</protein>
<feature type="compositionally biased region" description="Basic and acidic residues" evidence="1">
    <location>
        <begin position="337"/>
        <end position="351"/>
    </location>
</feature>
<gene>
    <name evidence="2" type="ORF">LdCL_360051200</name>
</gene>
<evidence type="ECO:0000313" key="2">
    <source>
        <dbReference type="EMBL" id="AYU83797.1"/>
    </source>
</evidence>
<dbReference type="InterPro" id="IPR014752">
    <property type="entry name" value="Arrestin-like_C"/>
</dbReference>
<proteinExistence type="predicted"/>
<feature type="compositionally biased region" description="Low complexity" evidence="1">
    <location>
        <begin position="352"/>
        <end position="363"/>
    </location>
</feature>
<accession>A0A3S7XBE9</accession>
<organism evidence="2 3">
    <name type="scientific">Leishmania donovani</name>
    <dbReference type="NCBI Taxonomy" id="5661"/>
    <lineage>
        <taxon>Eukaryota</taxon>
        <taxon>Discoba</taxon>
        <taxon>Euglenozoa</taxon>
        <taxon>Kinetoplastea</taxon>
        <taxon>Metakinetoplastina</taxon>
        <taxon>Trypanosomatida</taxon>
        <taxon>Trypanosomatidae</taxon>
        <taxon>Leishmaniinae</taxon>
        <taxon>Leishmania</taxon>
    </lineage>
</organism>
<feature type="region of interest" description="Disordered" evidence="1">
    <location>
        <begin position="412"/>
        <end position="433"/>
    </location>
</feature>
<dbReference type="AlphaFoldDB" id="A0A3S7XBE9"/>
<dbReference type="VEuPathDB" id="TriTrypDB:LDHU3_36.5970"/>
<feature type="region of interest" description="Disordered" evidence="1">
    <location>
        <begin position="388"/>
        <end position="407"/>
    </location>
</feature>
<dbReference type="GO" id="GO:0015031">
    <property type="term" value="P:protein transport"/>
    <property type="evidence" value="ECO:0007669"/>
    <property type="project" value="TreeGrafter"/>
</dbReference>
<feature type="region of interest" description="Disordered" evidence="1">
    <location>
        <begin position="329"/>
        <end position="363"/>
    </location>
</feature>
<dbReference type="SMR" id="A0A3S7XBE9"/>
<sequence length="809" mass="89656">MFRKRGSSKEMEPEVVLLLRHQSRYPGDLLQGVVIVDIPFPSDMLALEVRVCGDERSILGGLFVTDKNPEARKTTYYEQLITLRGVDHDLLDSKRSLRNCRRIAEAQGVRTGFKSAPHRQSLPAGDVVPELSASVIQNASEAAVHLIPGTYSYPFSLVLPDNLPASCELYRGRDGRCVLRYHAVASLIMTSGKIHTSEARLRMNPLPVQVQRWYQLHEDEQQLCEAAEDGGDAYYNETESRAGVLSRLMSSAGTMRADKAEWDSEIAHQRRIRHYRQFPEDQLMLEAAVYAETAGERAERKKRRACERNARERGSLLVAAETTAVTNGSARILQNQREQEDAENRSVDTKDGAAGAANESDDAATAKVYDFGPEVPSPTEAASIRGEEEYSNGRFHSNSGGTNVGRRRALENRCKKKRHHHSHERDAMDSPAHTAMVENNVDKLTFTPPGGELPAPMAVRHVNQTEAVSHETAHGSSEEEREGRQSRSAHPHRRSSRFQPPPWNQGFSISLRSGFLRTGKVRVLLSLRSPLVTVGIGKVGATILIDNSDGSGAISRVKYSLVTQCYIRTKTEVYNFPVDTVETSSDISVEKGKVVKLPEVELPVPKSTPLTMLTEGMGTLTFLSVRLYVSTALKTFSRSVATEVVLVSGQDVLNCSRRLLRWTCFFRRRNGEDARDFTLRPPTINLSEKNSKLRIIDGSTRGAAREQLGPSLQRDDSDTSTMAASAVSRSMRILRTSQRISKATPPIDVRLLAKTLNYEEALFVPRDDDDGSSFPRHVDPLAGLNPFVAPASGVISNLAEGDNYETLCH</sequence>
<dbReference type="GO" id="GO:0005737">
    <property type="term" value="C:cytoplasm"/>
    <property type="evidence" value="ECO:0007669"/>
    <property type="project" value="TreeGrafter"/>
</dbReference>
<feature type="compositionally biased region" description="Basic and acidic residues" evidence="1">
    <location>
        <begin position="468"/>
        <end position="485"/>
    </location>
</feature>
<name>A0A3S7XBE9_LEIDO</name>